<sequence>MPNHEFGGVPSCAPSIISNRVVIKVLFCDDGNLQIYTKPVKAAESESRSKNSWLVADDELERRQLYFVLPMELLYSVLTREEMSSLTYKATRALKYNNFVKIFPVLMEKQWTVWPQNSSLWRGIPSKDHGSPPWKPLLKLLAVGGLDDDQRLEKSHRSPVPVGTRFKRCFCCLVKNRKLDPIEIIPGGAMKIVRESPTSAIWEGSGFDEEMEVAKSEISKEGDDGFELLRVNEPIKMMYVAALCDDLLF</sequence>
<dbReference type="AlphaFoldDB" id="A0A6N2MSH0"/>
<name>A0A6N2MSH0_SALVM</name>
<dbReference type="PANTHER" id="PTHR30345">
    <property type="entry name" value="RIBOSE-5-PHOSPHATE ISOMERASE B"/>
    <property type="match status" value="1"/>
</dbReference>
<protein>
    <submittedName>
        <fullName evidence="1">Uncharacterized protein</fullName>
    </submittedName>
</protein>
<dbReference type="Pfam" id="PF14009">
    <property type="entry name" value="PADRE"/>
    <property type="match status" value="1"/>
</dbReference>
<dbReference type="GO" id="GO:0005975">
    <property type="term" value="P:carbohydrate metabolic process"/>
    <property type="evidence" value="ECO:0007669"/>
    <property type="project" value="InterPro"/>
</dbReference>
<dbReference type="GO" id="GO:0016853">
    <property type="term" value="F:isomerase activity"/>
    <property type="evidence" value="ECO:0007669"/>
    <property type="project" value="InterPro"/>
</dbReference>
<accession>A0A6N2MSH0</accession>
<reference evidence="1" key="1">
    <citation type="submission" date="2019-03" db="EMBL/GenBank/DDBJ databases">
        <authorList>
            <person name="Mank J."/>
            <person name="Almeida P."/>
        </authorList>
    </citation>
    <scope>NUCLEOTIDE SEQUENCE</scope>
    <source>
        <strain evidence="1">78183</strain>
    </source>
</reference>
<proteinExistence type="predicted"/>
<gene>
    <name evidence="1" type="ORF">SVIM_LOCUS400570</name>
</gene>
<dbReference type="EMBL" id="CAADRP010001910">
    <property type="protein sequence ID" value="VFU56058.1"/>
    <property type="molecule type" value="Genomic_DNA"/>
</dbReference>
<evidence type="ECO:0000313" key="1">
    <source>
        <dbReference type="EMBL" id="VFU56058.1"/>
    </source>
</evidence>
<dbReference type="PANTHER" id="PTHR30345:SF0">
    <property type="entry name" value="DNA DAMAGE-REPAIR_TOLERATION PROTEIN DRT102"/>
    <property type="match status" value="1"/>
</dbReference>
<organism evidence="1">
    <name type="scientific">Salix viminalis</name>
    <name type="common">Common osier</name>
    <name type="synonym">Basket willow</name>
    <dbReference type="NCBI Taxonomy" id="40686"/>
    <lineage>
        <taxon>Eukaryota</taxon>
        <taxon>Viridiplantae</taxon>
        <taxon>Streptophyta</taxon>
        <taxon>Embryophyta</taxon>
        <taxon>Tracheophyta</taxon>
        <taxon>Spermatophyta</taxon>
        <taxon>Magnoliopsida</taxon>
        <taxon>eudicotyledons</taxon>
        <taxon>Gunneridae</taxon>
        <taxon>Pentapetalae</taxon>
        <taxon>rosids</taxon>
        <taxon>fabids</taxon>
        <taxon>Malpighiales</taxon>
        <taxon>Salicaceae</taxon>
        <taxon>Saliceae</taxon>
        <taxon>Salix</taxon>
    </lineage>
</organism>
<dbReference type="InterPro" id="IPR025322">
    <property type="entry name" value="PADRE_dom"/>
</dbReference>
<dbReference type="InterPro" id="IPR003500">
    <property type="entry name" value="RpiB_LacA_LacB"/>
</dbReference>